<dbReference type="SUPFAM" id="SSF51126">
    <property type="entry name" value="Pectin lyase-like"/>
    <property type="match status" value="1"/>
</dbReference>
<keyword evidence="2 4" id="KW-0378">Hydrolase</keyword>
<gene>
    <name evidence="5" type="ORF">GC722_06060</name>
</gene>
<dbReference type="InterPro" id="IPR051801">
    <property type="entry name" value="GH28_Enzymes"/>
</dbReference>
<keyword evidence="3 4" id="KW-0326">Glycosidase</keyword>
<dbReference type="InterPro" id="IPR006626">
    <property type="entry name" value="PbH1"/>
</dbReference>
<proteinExistence type="inferred from homology"/>
<dbReference type="EMBL" id="WPCU01000005">
    <property type="protein sequence ID" value="MVA75590.1"/>
    <property type="molecule type" value="Genomic_DNA"/>
</dbReference>
<comment type="caution">
    <text evidence="5">The sequence shown here is derived from an EMBL/GenBank/DDBJ whole genome shotgun (WGS) entry which is preliminary data.</text>
</comment>
<evidence type="ECO:0000313" key="5">
    <source>
        <dbReference type="EMBL" id="MVA75590.1"/>
    </source>
</evidence>
<evidence type="ECO:0000256" key="4">
    <source>
        <dbReference type="RuleBase" id="RU361169"/>
    </source>
</evidence>
<dbReference type="PANTHER" id="PTHR31339">
    <property type="entry name" value="PECTIN LYASE-RELATED"/>
    <property type="match status" value="1"/>
</dbReference>
<dbReference type="GO" id="GO:0004650">
    <property type="term" value="F:polygalacturonase activity"/>
    <property type="evidence" value="ECO:0007669"/>
    <property type="project" value="InterPro"/>
</dbReference>
<dbReference type="SMART" id="SM00710">
    <property type="entry name" value="PbH1"/>
    <property type="match status" value="4"/>
</dbReference>
<protein>
    <submittedName>
        <fullName evidence="5">Glycoside hydrolase family 28 protein</fullName>
    </submittedName>
</protein>
<sequence>MARTLARIEPPVFADRVFDVTAHGAVGDGRTDCTAALADAIARCSSAGGGRVLVPAGRYRTGAVHLLDDVELHLAEGAVLEFSRDPEDYLPCVRTRYEGVDCYNYSPFIYAYRRRNVALTGAGTVDGRADEQHWWSWVGAPAPEEGPAKTRLLAAAAAGVPVEERVFGRGQNLRPQFLQLYECRDVLVEGVTFRRSPMWTIHPVLCQNVTVRDVVVDSHGKNNDGCNPESCSDVLITGCTFDTGDDCIAIKAGKDDDGRRVGRPSERIVVQDCQMRAGHGGVTVGSETSGGIRDVVAHRCRMSSADLKRALRIKSNPDRGGYVRDVLFSDIEVGTVAGAAVEITLDYGRVTTGPQPPDVRDIEVHGLRVASAGRALNLVGLPDAPIRGLRLQDCSFGSVGAPDVVRHVLDSSGVDALDRGEPEQLGQR</sequence>
<dbReference type="InterPro" id="IPR011050">
    <property type="entry name" value="Pectin_lyase_fold/virulence"/>
</dbReference>
<evidence type="ECO:0000256" key="3">
    <source>
        <dbReference type="ARBA" id="ARBA00023295"/>
    </source>
</evidence>
<comment type="similarity">
    <text evidence="1 4">Belongs to the glycosyl hydrolase 28 family.</text>
</comment>
<dbReference type="InterPro" id="IPR000743">
    <property type="entry name" value="Glyco_hydro_28"/>
</dbReference>
<dbReference type="Pfam" id="PF00295">
    <property type="entry name" value="Glyco_hydro_28"/>
    <property type="match status" value="1"/>
</dbReference>
<evidence type="ECO:0000313" key="6">
    <source>
        <dbReference type="Proteomes" id="UP000435304"/>
    </source>
</evidence>
<organism evidence="5 6">
    <name type="scientific">Auraticoccus cholistanensis</name>
    <dbReference type="NCBI Taxonomy" id="2656650"/>
    <lineage>
        <taxon>Bacteria</taxon>
        <taxon>Bacillati</taxon>
        <taxon>Actinomycetota</taxon>
        <taxon>Actinomycetes</taxon>
        <taxon>Propionibacteriales</taxon>
        <taxon>Propionibacteriaceae</taxon>
        <taxon>Auraticoccus</taxon>
    </lineage>
</organism>
<evidence type="ECO:0000256" key="1">
    <source>
        <dbReference type="ARBA" id="ARBA00008834"/>
    </source>
</evidence>
<dbReference type="GO" id="GO:0005975">
    <property type="term" value="P:carbohydrate metabolic process"/>
    <property type="evidence" value="ECO:0007669"/>
    <property type="project" value="InterPro"/>
</dbReference>
<accession>A0A6A9V0L2</accession>
<keyword evidence="6" id="KW-1185">Reference proteome</keyword>
<dbReference type="AlphaFoldDB" id="A0A6A9V0L2"/>
<dbReference type="PROSITE" id="PS00502">
    <property type="entry name" value="POLYGALACTURONASE"/>
    <property type="match status" value="1"/>
</dbReference>
<name>A0A6A9V0L2_9ACTN</name>
<reference evidence="5 6" key="1">
    <citation type="submission" date="2019-12" db="EMBL/GenBank/DDBJ databases">
        <title>Auraticoccus cholistani sp. nov., an actinomycete isolated from soil of Cholistan desert.</title>
        <authorList>
            <person name="Cheema M.T."/>
        </authorList>
    </citation>
    <scope>NUCLEOTIDE SEQUENCE [LARGE SCALE GENOMIC DNA]</scope>
    <source>
        <strain evidence="5 6">F435</strain>
    </source>
</reference>
<dbReference type="Gene3D" id="2.160.20.10">
    <property type="entry name" value="Single-stranded right-handed beta-helix, Pectin lyase-like"/>
    <property type="match status" value="1"/>
</dbReference>
<dbReference type="Proteomes" id="UP000435304">
    <property type="component" value="Unassembled WGS sequence"/>
</dbReference>
<dbReference type="PANTHER" id="PTHR31339:SF9">
    <property type="entry name" value="PLASMIN AND FIBRONECTIN-BINDING PROTEIN A"/>
    <property type="match status" value="1"/>
</dbReference>
<evidence type="ECO:0000256" key="2">
    <source>
        <dbReference type="ARBA" id="ARBA00022801"/>
    </source>
</evidence>
<dbReference type="InterPro" id="IPR012334">
    <property type="entry name" value="Pectin_lyas_fold"/>
</dbReference>